<dbReference type="Proteomes" id="UP000294616">
    <property type="component" value="Unassembled WGS sequence"/>
</dbReference>
<evidence type="ECO:0000313" key="9">
    <source>
        <dbReference type="EMBL" id="TCK83545.1"/>
    </source>
</evidence>
<dbReference type="InterPro" id="IPR039910">
    <property type="entry name" value="D15-like"/>
</dbReference>
<dbReference type="GO" id="GO:0071709">
    <property type="term" value="P:membrane assembly"/>
    <property type="evidence" value="ECO:0007669"/>
    <property type="project" value="InterPro"/>
</dbReference>
<dbReference type="EMBL" id="SMGO01000002">
    <property type="protein sequence ID" value="TCK83545.1"/>
    <property type="molecule type" value="Genomic_DNA"/>
</dbReference>
<comment type="subcellular location">
    <subcellularLocation>
        <location evidence="1">Membrane</location>
    </subcellularLocation>
</comment>
<evidence type="ECO:0000256" key="6">
    <source>
        <dbReference type="ARBA" id="ARBA00023237"/>
    </source>
</evidence>
<feature type="signal peptide" evidence="7">
    <location>
        <begin position="1"/>
        <end position="20"/>
    </location>
</feature>
<evidence type="ECO:0000256" key="3">
    <source>
        <dbReference type="ARBA" id="ARBA00022692"/>
    </source>
</evidence>
<dbReference type="InterPro" id="IPR010827">
    <property type="entry name" value="BamA/TamA_POTRA"/>
</dbReference>
<feature type="chain" id="PRO_5020364203" evidence="7">
    <location>
        <begin position="21"/>
        <end position="854"/>
    </location>
</feature>
<evidence type="ECO:0000259" key="8">
    <source>
        <dbReference type="PROSITE" id="PS51779"/>
    </source>
</evidence>
<dbReference type="RefSeq" id="WP_132224621.1">
    <property type="nucleotide sequence ID" value="NZ_SMGO01000002.1"/>
</dbReference>
<evidence type="ECO:0000256" key="2">
    <source>
        <dbReference type="ARBA" id="ARBA00022452"/>
    </source>
</evidence>
<evidence type="ECO:0000256" key="5">
    <source>
        <dbReference type="ARBA" id="ARBA00023136"/>
    </source>
</evidence>
<dbReference type="Pfam" id="PF07244">
    <property type="entry name" value="POTRA"/>
    <property type="match status" value="4"/>
</dbReference>
<organism evidence="9 10">
    <name type="scientific">Albibacterium bauzanense</name>
    <dbReference type="NCBI Taxonomy" id="653929"/>
    <lineage>
        <taxon>Bacteria</taxon>
        <taxon>Pseudomonadati</taxon>
        <taxon>Bacteroidota</taxon>
        <taxon>Sphingobacteriia</taxon>
        <taxon>Sphingobacteriales</taxon>
        <taxon>Sphingobacteriaceae</taxon>
        <taxon>Albibacterium</taxon>
    </lineage>
</organism>
<feature type="domain" description="POTRA" evidence="8">
    <location>
        <begin position="381"/>
        <end position="456"/>
    </location>
</feature>
<dbReference type="Gene3D" id="2.40.160.50">
    <property type="entry name" value="membrane protein fhac: a member of the omp85/tpsb transporter family"/>
    <property type="match status" value="1"/>
</dbReference>
<accession>A0A4R1LWK5</accession>
<evidence type="ECO:0000256" key="7">
    <source>
        <dbReference type="SAM" id="SignalP"/>
    </source>
</evidence>
<proteinExistence type="predicted"/>
<dbReference type="PANTHER" id="PTHR12815:SF47">
    <property type="entry name" value="TRANSLOCATION AND ASSEMBLY MODULE SUBUNIT TAMA"/>
    <property type="match status" value="1"/>
</dbReference>
<reference evidence="9 10" key="1">
    <citation type="submission" date="2019-03" db="EMBL/GenBank/DDBJ databases">
        <title>Genomic Encyclopedia of Archaeal and Bacterial Type Strains, Phase II (KMG-II): from individual species to whole genera.</title>
        <authorList>
            <person name="Goeker M."/>
        </authorList>
    </citation>
    <scope>NUCLEOTIDE SEQUENCE [LARGE SCALE GENOMIC DNA]</scope>
    <source>
        <strain evidence="9 10">DSM 22554</strain>
    </source>
</reference>
<dbReference type="InterPro" id="IPR023707">
    <property type="entry name" value="OM_assembly_BamA"/>
</dbReference>
<dbReference type="InterPro" id="IPR034746">
    <property type="entry name" value="POTRA"/>
</dbReference>
<dbReference type="PIRSF" id="PIRSF006076">
    <property type="entry name" value="OM_assembly_OMP85"/>
    <property type="match status" value="1"/>
</dbReference>
<sequence length="854" mass="96342">MKQLLFIFCLMLLGSGVSLGQIQSGNINNTNSLTQDDGFSYIRPQEYIIGGVEVSGTQYLDNDVLITISKLSVGNRIEVPGEAISNAIKNLWLQGLFDDVAINVKSVKGDSIFFDIAVVERPRLTRIDITGLNKSQIKDIQERVNGNSGKILNENLLSTTKNTIERYLAEKGYLYPEIKMSQVKDTTEVNNQILVVDVDRNSKVKVNRINIDGNSVFSDSKLRKFMKKIKQRTWWRVWGSGKFNNKKYDEAKVNLITKVHEEGYRDAEILSDTVRKVSNKRVDIDIKLYEGPRYYYGNISWSGNAKYSDTVLNTVLGIKKGDVFSEDKLMVKLYGPSRSGADVSSLYLNDGYLTFSVDPVQTKIYGDTIDMELRMYEGPQYTVSKVSVKGNDVTNDRVILREIANKPGQKFSKDLVMRTVQTIAQLGNFDETKTNPVPIPNQLEGTVDMEYNVVEKPSDQIELSGGFGGNRIIGTLGLTFNNFSTRKLFDKGAWKPLPRGDGQKLSLRGQTNGKQYQSYSFSFSEPWLGGKKPIYFGISAFTSSSSYGYNPWTGKQTVPDEEMQRIRMNGFTISLGKRLNWPDNYFRLNYAANVQQYKLQNWRGYLFETGTSYNFNLTQEISRNSLDALIYPTSGTNIKFTIQATPPYSLFNNTNYLTASDKERYKFTEYHKWKFDSQWFQRIAGKLVLKAQAQFGFLGTYSSATGQPAFERFKLGGDGMQGFDFIQGSEIIAMRGYANGYIIPEGSDPGVAQNSGSPIYTKYQLELRYPIMVTDQATAFGLVFGEAGNTWNNFKDFNPFQVRRTLGVGARVYLPIFGMLGIDYGYGFDAIPGVAESQWRQNVTFSIQQNIGGF</sequence>
<name>A0A4R1LWK5_9SPHI</name>
<keyword evidence="3" id="KW-0812">Transmembrane</keyword>
<evidence type="ECO:0000256" key="1">
    <source>
        <dbReference type="ARBA" id="ARBA00004370"/>
    </source>
</evidence>
<evidence type="ECO:0000313" key="10">
    <source>
        <dbReference type="Proteomes" id="UP000294616"/>
    </source>
</evidence>
<dbReference type="PANTHER" id="PTHR12815">
    <property type="entry name" value="SORTING AND ASSEMBLY MACHINERY SAMM50 PROTEIN FAMILY MEMBER"/>
    <property type="match status" value="1"/>
</dbReference>
<keyword evidence="6" id="KW-0998">Cell outer membrane</keyword>
<dbReference type="OrthoDB" id="9802086at2"/>
<comment type="caution">
    <text evidence="9">The sequence shown here is derived from an EMBL/GenBank/DDBJ whole genome shotgun (WGS) entry which is preliminary data.</text>
</comment>
<dbReference type="GO" id="GO:0019867">
    <property type="term" value="C:outer membrane"/>
    <property type="evidence" value="ECO:0007669"/>
    <property type="project" value="InterPro"/>
</dbReference>
<gene>
    <name evidence="9" type="ORF">C8N28_2147</name>
</gene>
<keyword evidence="10" id="KW-1185">Reference proteome</keyword>
<keyword evidence="5" id="KW-0472">Membrane</keyword>
<keyword evidence="4 7" id="KW-0732">Signal</keyword>
<dbReference type="Gene3D" id="3.10.20.310">
    <property type="entry name" value="membrane protein fhac"/>
    <property type="match status" value="5"/>
</dbReference>
<dbReference type="PROSITE" id="PS51779">
    <property type="entry name" value="POTRA"/>
    <property type="match status" value="1"/>
</dbReference>
<keyword evidence="2" id="KW-1134">Transmembrane beta strand</keyword>
<dbReference type="AlphaFoldDB" id="A0A4R1LWK5"/>
<evidence type="ECO:0000256" key="4">
    <source>
        <dbReference type="ARBA" id="ARBA00022729"/>
    </source>
</evidence>
<protein>
    <submittedName>
        <fullName evidence="9">Beta-barrel assembly machine subunit BamA</fullName>
    </submittedName>
</protein>